<feature type="non-terminal residue" evidence="2">
    <location>
        <position position="159"/>
    </location>
</feature>
<name>X1F4E9_9ZZZZ</name>
<feature type="region of interest" description="Disordered" evidence="1">
    <location>
        <begin position="109"/>
        <end position="130"/>
    </location>
</feature>
<evidence type="ECO:0000313" key="2">
    <source>
        <dbReference type="EMBL" id="GAH24264.1"/>
    </source>
</evidence>
<sequence>MDYQAHKEVCERTKLTREALVNCNLCPRQCGVDRTVGEKGDCGLDDTVRCFREMLYCGQKISVTEVHAGKKGKCPKCKTIVVVPEINNNISLKPQDNDTDNLQYVQQPPEPELRLKRDTPPQTRFDGLSADGLNVTNKSLLKPEIKEKPPERKLPWILN</sequence>
<dbReference type="AlphaFoldDB" id="X1F4E9"/>
<proteinExistence type="predicted"/>
<protein>
    <submittedName>
        <fullName evidence="2">Uncharacterized protein</fullName>
    </submittedName>
</protein>
<comment type="caution">
    <text evidence="2">The sequence shown here is derived from an EMBL/GenBank/DDBJ whole genome shotgun (WGS) entry which is preliminary data.</text>
</comment>
<organism evidence="2">
    <name type="scientific">marine sediment metagenome</name>
    <dbReference type="NCBI Taxonomy" id="412755"/>
    <lineage>
        <taxon>unclassified sequences</taxon>
        <taxon>metagenomes</taxon>
        <taxon>ecological metagenomes</taxon>
    </lineage>
</organism>
<reference evidence="2" key="1">
    <citation type="journal article" date="2014" name="Front. Microbiol.">
        <title>High frequency of phylogenetically diverse reductive dehalogenase-homologous genes in deep subseafloor sedimentary metagenomes.</title>
        <authorList>
            <person name="Kawai M."/>
            <person name="Futagami T."/>
            <person name="Toyoda A."/>
            <person name="Takaki Y."/>
            <person name="Nishi S."/>
            <person name="Hori S."/>
            <person name="Arai W."/>
            <person name="Tsubouchi T."/>
            <person name="Morono Y."/>
            <person name="Uchiyama I."/>
            <person name="Ito T."/>
            <person name="Fujiyama A."/>
            <person name="Inagaki F."/>
            <person name="Takami H."/>
        </authorList>
    </citation>
    <scope>NUCLEOTIDE SEQUENCE</scope>
    <source>
        <strain evidence="2">Expedition CK06-06</strain>
    </source>
</reference>
<gene>
    <name evidence="2" type="ORF">S03H2_07529</name>
</gene>
<evidence type="ECO:0000256" key="1">
    <source>
        <dbReference type="SAM" id="MobiDB-lite"/>
    </source>
</evidence>
<dbReference type="EMBL" id="BARU01003487">
    <property type="protein sequence ID" value="GAH24264.1"/>
    <property type="molecule type" value="Genomic_DNA"/>
</dbReference>
<accession>X1F4E9</accession>